<evidence type="ECO:0000256" key="1">
    <source>
        <dbReference type="SAM" id="SignalP"/>
    </source>
</evidence>
<reference evidence="2 3" key="1">
    <citation type="submission" date="2014-05" db="EMBL/GenBank/DDBJ databases">
        <authorList>
            <person name="Daugherty S.C."/>
            <person name="Tallon L.J."/>
            <person name="Sadzewicz L."/>
            <person name="Kilian M."/>
            <person name="Tettelin H."/>
        </authorList>
    </citation>
    <scope>NUCLEOTIDE SEQUENCE [LARGE SCALE GENOMIC DNA]</scope>
    <source>
        <strain evidence="2 3">SK629</strain>
    </source>
</reference>
<protein>
    <submittedName>
        <fullName evidence="2">Uncharacterized protein</fullName>
    </submittedName>
</protein>
<proteinExistence type="predicted"/>
<dbReference type="PATRIC" id="fig|28037.95.peg.221"/>
<sequence length="207" mass="22989">MKRLNIAILFLISLFVISINFHSTVQADEQKNYAISLNDSSSTEVSKNDIINDYIKNTGVSYEEASRLLFPSSRMRSVNTAGVDSVSYVRLASSFQDDTLYAHVPGDAGQVYFYCEVSKSGWFRGIKRIIYAEYNAGDLVFSGNFQYALPDANRIHYTLSGGLYSTTTTTVSTGGSIGIGEAGSVNIQVSQTSNYKRSLYYHGDRYY</sequence>
<dbReference type="EMBL" id="JPFU01000003">
    <property type="protein sequence ID" value="KEQ38517.1"/>
    <property type="molecule type" value="Genomic_DNA"/>
</dbReference>
<organism evidence="2 3">
    <name type="scientific">Streptococcus mitis</name>
    <dbReference type="NCBI Taxonomy" id="28037"/>
    <lineage>
        <taxon>Bacteria</taxon>
        <taxon>Bacillati</taxon>
        <taxon>Bacillota</taxon>
        <taxon>Bacilli</taxon>
        <taxon>Lactobacillales</taxon>
        <taxon>Streptococcaceae</taxon>
        <taxon>Streptococcus</taxon>
        <taxon>Streptococcus mitis group</taxon>
    </lineage>
</organism>
<comment type="caution">
    <text evidence="2">The sequence shown here is derived from an EMBL/GenBank/DDBJ whole genome shotgun (WGS) entry which is preliminary data.</text>
</comment>
<gene>
    <name evidence="2" type="ORF">SK629_0250</name>
</gene>
<evidence type="ECO:0000313" key="2">
    <source>
        <dbReference type="EMBL" id="KEQ38517.1"/>
    </source>
</evidence>
<dbReference type="Proteomes" id="UP000028090">
    <property type="component" value="Unassembled WGS sequence"/>
</dbReference>
<evidence type="ECO:0000313" key="3">
    <source>
        <dbReference type="Proteomes" id="UP000028090"/>
    </source>
</evidence>
<dbReference type="OrthoDB" id="2237725at2"/>
<name>A0A081Q6E4_STRMT</name>
<dbReference type="RefSeq" id="WP_042900239.1">
    <property type="nucleotide sequence ID" value="NZ_JPFU01000003.1"/>
</dbReference>
<keyword evidence="1" id="KW-0732">Signal</keyword>
<feature type="signal peptide" evidence="1">
    <location>
        <begin position="1"/>
        <end position="27"/>
    </location>
</feature>
<dbReference type="AlphaFoldDB" id="A0A081Q6E4"/>
<feature type="chain" id="PRO_5001762368" evidence="1">
    <location>
        <begin position="28"/>
        <end position="207"/>
    </location>
</feature>
<accession>A0A081Q6E4</accession>